<feature type="domain" description="Beta-lactamase-related" evidence="2">
    <location>
        <begin position="81"/>
        <end position="407"/>
    </location>
</feature>
<dbReference type="Gene3D" id="3.40.710.10">
    <property type="entry name" value="DD-peptidase/beta-lactamase superfamily"/>
    <property type="match status" value="1"/>
</dbReference>
<evidence type="ECO:0000313" key="4">
    <source>
        <dbReference type="Proteomes" id="UP000051934"/>
    </source>
</evidence>
<dbReference type="InterPro" id="IPR012338">
    <property type="entry name" value="Beta-lactam/transpept-like"/>
</dbReference>
<dbReference type="EMBL" id="LIBB01000019">
    <property type="protein sequence ID" value="KRO73200.1"/>
    <property type="molecule type" value="Genomic_DNA"/>
</dbReference>
<dbReference type="Pfam" id="PF00144">
    <property type="entry name" value="Beta-lactamase"/>
    <property type="match status" value="1"/>
</dbReference>
<evidence type="ECO:0000259" key="2">
    <source>
        <dbReference type="Pfam" id="PF00144"/>
    </source>
</evidence>
<proteinExistence type="predicted"/>
<evidence type="ECO:0000256" key="1">
    <source>
        <dbReference type="SAM" id="SignalP"/>
    </source>
</evidence>
<keyword evidence="1" id="KW-0732">Signal</keyword>
<name>A0A0R2SJD3_9GAMM</name>
<dbReference type="InterPro" id="IPR050789">
    <property type="entry name" value="Diverse_Enzym_Activities"/>
</dbReference>
<evidence type="ECO:0000313" key="3">
    <source>
        <dbReference type="EMBL" id="KRO73200.1"/>
    </source>
</evidence>
<dbReference type="SUPFAM" id="SSF56601">
    <property type="entry name" value="beta-lactamase/transpeptidase-like"/>
    <property type="match status" value="1"/>
</dbReference>
<dbReference type="PANTHER" id="PTHR43283">
    <property type="entry name" value="BETA-LACTAMASE-RELATED"/>
    <property type="match status" value="1"/>
</dbReference>
<feature type="chain" id="PRO_5006423754" description="Beta-lactamase-related domain-containing protein" evidence="1">
    <location>
        <begin position="25"/>
        <end position="417"/>
    </location>
</feature>
<reference evidence="3 4" key="1">
    <citation type="submission" date="2015-10" db="EMBL/GenBank/DDBJ databases">
        <title>Metagenome-Assembled Genomes uncover a global brackish microbiome.</title>
        <authorList>
            <person name="Hugerth L.W."/>
            <person name="Larsson J."/>
            <person name="Alneberg J."/>
            <person name="Lindh M.V."/>
            <person name="Legrand C."/>
            <person name="Pinhassi J."/>
            <person name="Andersson A.F."/>
        </authorList>
    </citation>
    <scope>NUCLEOTIDE SEQUENCE [LARGE SCALE GENOMIC DNA]</scope>
    <source>
        <strain evidence="3">BACL4 MAG-120507-bin80</strain>
    </source>
</reference>
<dbReference type="AlphaFoldDB" id="A0A0R2SJD3"/>
<organism evidence="3 4">
    <name type="scientific">OM182 bacterium BACL3 MAG-120507-bin80</name>
    <dbReference type="NCBI Taxonomy" id="1655577"/>
    <lineage>
        <taxon>Bacteria</taxon>
        <taxon>Pseudomonadati</taxon>
        <taxon>Pseudomonadota</taxon>
        <taxon>Gammaproteobacteria</taxon>
        <taxon>OMG group</taxon>
        <taxon>OM182 clade</taxon>
    </lineage>
</organism>
<protein>
    <recommendedName>
        <fullName evidence="2">Beta-lactamase-related domain-containing protein</fullName>
    </recommendedName>
</protein>
<gene>
    <name evidence="3" type="ORF">ABR69_06505</name>
</gene>
<dbReference type="InterPro" id="IPR001466">
    <property type="entry name" value="Beta-lactam-related"/>
</dbReference>
<sequence>MTRLNSVATAFAAAALLASSFVSADHHGGAHTSSITKIDSNEFGIDAKEIADINAQMQAAVDGGFIAGNILLVGNSEGVGVLETAGTQGPGQSTPMDEQTFFRIYSMTKPIVSVATMTLVEDGLLAISDPVSKYIPEFANMTVINEETGAITPAANEMTVQDLLTHESGLIYGIFDPESELGKMYFQAGSLRADITALTLAQNLAALPLRFEPGTKWNYSRSTDVLGAVIEVAAGKPLDALLNERIFAPLGMDETTFFVDVSKAARIAHPIHGEMADPTVVTPMLSGGGGLHSTTEDYVRFASMLLGGGEYNGTRILEADTLTAMQQKFIGDSVDRSAYFYGSRGDWGLGFHLQPIPGADNEGPFNFGWQGVGGTVFIVDPTNDFFMLYMAQVRGGPAGAPMDLTKAQAAVYKAMLN</sequence>
<dbReference type="PANTHER" id="PTHR43283:SF3">
    <property type="entry name" value="BETA-LACTAMASE FAMILY PROTEIN (AFU_ORTHOLOGUE AFUA_5G07500)"/>
    <property type="match status" value="1"/>
</dbReference>
<comment type="caution">
    <text evidence="3">The sequence shown here is derived from an EMBL/GenBank/DDBJ whole genome shotgun (WGS) entry which is preliminary data.</text>
</comment>
<accession>A0A0R2SJD3</accession>
<feature type="signal peptide" evidence="1">
    <location>
        <begin position="1"/>
        <end position="24"/>
    </location>
</feature>
<dbReference type="Proteomes" id="UP000051934">
    <property type="component" value="Unassembled WGS sequence"/>
</dbReference>